<evidence type="ECO:0000313" key="2">
    <source>
        <dbReference type="EMBL" id="MET8433335.1"/>
    </source>
</evidence>
<evidence type="ECO:0000259" key="1">
    <source>
        <dbReference type="Pfam" id="PF05076"/>
    </source>
</evidence>
<dbReference type="RefSeq" id="WP_356709404.1">
    <property type="nucleotide sequence ID" value="NZ_JBEXIP010000006.1"/>
</dbReference>
<gene>
    <name evidence="2" type="ORF">ABZV61_11110</name>
</gene>
<sequence length="192" mass="21076">MPAPVIVRDVFHRLQEELGEEDAGINFENGPGPLDRIDVMVHRAADSSGVTVFTTVGMSVESMPSRDGRTGGRAELRLFRRGHVEPQDEGLIAMCLANLAAYPWTLGRALGWGEVVTFPDDVPTFPGCRRAFLAGPWTDEQSDSIQTSTEAVRVVNVVPISESERVQALALRPKVFFSDLLHARDVFTPPHP</sequence>
<evidence type="ECO:0000313" key="3">
    <source>
        <dbReference type="Proteomes" id="UP001550044"/>
    </source>
</evidence>
<reference evidence="2 3" key="1">
    <citation type="submission" date="2024-06" db="EMBL/GenBank/DDBJ databases">
        <title>The Natural Products Discovery Center: Release of the First 8490 Sequenced Strains for Exploring Actinobacteria Biosynthetic Diversity.</title>
        <authorList>
            <person name="Kalkreuter E."/>
            <person name="Kautsar S.A."/>
            <person name="Yang D."/>
            <person name="Bader C.D."/>
            <person name="Teijaro C.N."/>
            <person name="Fluegel L."/>
            <person name="Davis C.M."/>
            <person name="Simpson J.R."/>
            <person name="Lauterbach L."/>
            <person name="Steele A.D."/>
            <person name="Gui C."/>
            <person name="Meng S."/>
            <person name="Li G."/>
            <person name="Viehrig K."/>
            <person name="Ye F."/>
            <person name="Su P."/>
            <person name="Kiefer A.F."/>
            <person name="Nichols A."/>
            <person name="Cepeda A.J."/>
            <person name="Yan W."/>
            <person name="Fan B."/>
            <person name="Jiang Y."/>
            <person name="Adhikari A."/>
            <person name="Zheng C.-J."/>
            <person name="Schuster L."/>
            <person name="Cowan T.M."/>
            <person name="Smanski M.J."/>
            <person name="Chevrette M.G."/>
            <person name="De Carvalho L.P.S."/>
            <person name="Shen B."/>
        </authorList>
    </citation>
    <scope>NUCLEOTIDE SEQUENCE [LARGE SCALE GENOMIC DNA]</scope>
    <source>
        <strain evidence="2 3">NPDC005137</strain>
    </source>
</reference>
<dbReference type="EMBL" id="JBEXIP010000006">
    <property type="protein sequence ID" value="MET8433335.1"/>
    <property type="molecule type" value="Genomic_DNA"/>
</dbReference>
<dbReference type="Proteomes" id="UP001550044">
    <property type="component" value="Unassembled WGS sequence"/>
</dbReference>
<feature type="domain" description="Suppressor of fused-like" evidence="1">
    <location>
        <begin position="35"/>
        <end position="172"/>
    </location>
</feature>
<dbReference type="Pfam" id="PF05076">
    <property type="entry name" value="SUFU"/>
    <property type="match status" value="1"/>
</dbReference>
<proteinExistence type="predicted"/>
<comment type="caution">
    <text evidence="2">The sequence shown here is derived from an EMBL/GenBank/DDBJ whole genome shotgun (WGS) entry which is preliminary data.</text>
</comment>
<organism evidence="2 3">
    <name type="scientific">Streptomyces sp. 900116325</name>
    <dbReference type="NCBI Taxonomy" id="3154295"/>
    <lineage>
        <taxon>Bacteria</taxon>
        <taxon>Bacillati</taxon>
        <taxon>Actinomycetota</taxon>
        <taxon>Actinomycetes</taxon>
        <taxon>Kitasatosporales</taxon>
        <taxon>Streptomycetaceae</taxon>
        <taxon>Streptomyces</taxon>
    </lineage>
</organism>
<accession>A0ABV2U671</accession>
<keyword evidence="3" id="KW-1185">Reference proteome</keyword>
<protein>
    <submittedName>
        <fullName evidence="2">Suppressor of fused domain protein</fullName>
    </submittedName>
</protein>
<name>A0ABV2U671_9ACTN</name>
<dbReference type="InterPro" id="IPR020941">
    <property type="entry name" value="SUFU-like_domain"/>
</dbReference>